<dbReference type="GO" id="GO:0006642">
    <property type="term" value="P:triglyceride mobilization"/>
    <property type="evidence" value="ECO:0007669"/>
    <property type="project" value="TreeGrafter"/>
</dbReference>
<comment type="subcellular location">
    <subcellularLocation>
        <location evidence="1">Secreted</location>
    </subcellularLocation>
</comment>
<dbReference type="Pfam" id="PF06448">
    <property type="entry name" value="DUF1081"/>
    <property type="match status" value="1"/>
</dbReference>
<dbReference type="GO" id="GO:0042632">
    <property type="term" value="P:cholesterol homeostasis"/>
    <property type="evidence" value="ECO:0007669"/>
    <property type="project" value="TreeGrafter"/>
</dbReference>
<proteinExistence type="predicted"/>
<dbReference type="GeneTree" id="ENSGT00590000083139"/>
<dbReference type="GO" id="GO:0034359">
    <property type="term" value="C:mature chylomicron"/>
    <property type="evidence" value="ECO:0007669"/>
    <property type="project" value="TreeGrafter"/>
</dbReference>
<sequence>MLKHLECRTCMHFRCSEWNLNLILAQDEAFPTCLLDQRYKALHKYEYQYEAESLNSINGASQLQNGPKVSCKVEIEVPQTCSFIIRTSGCSLSEVADMDADGNAVFRPAVNSETFAAEMERYPLKVVVEGEYDVKLYPEDGETSTILNFKRGIVSALAVPALQEDKNKNMPTIHGKCRTSYNINAREDIITDISLNRDLSRCDKFVPIRDHNSPLALITGMHYPLSQLVRSSQTCNYKFDNEKKHMTSGSCTETHILIPFSHKGKYGVTNVGKQELTLVQVSAHNDRVFDRGDNVQDLHMEAVKDKSAIQDKEAALTLMRELVSLPDNEGERRAHFFQKLVSMVRGLTTETLSAAVPDALAVSRFLTYQVLAQCGTPECSSAIMQILRTFETTSPEVDAAIFALGFMSNPSALLINDMLQMAKFKSSKPIMYALSNVVKRFYKAEKKLIPEIHSVAEFMADELGDCTGDQDHAFLTLRVIGNMAPAVFPASPALRNAVLQCVNQPAASQQVQQAAIQAYRQIPVPQEARKVLMEVLLNKGNPVQQRIAAYLVLMKDPETSELTQLDDAFLNEDNDQLLNFVMSHIINILSSTDPETRQIRNKINEAMKNSVVAPYFDPMKLSSNYKLGSLESNMIYESGSYLPKEVMLDMTLKAFGFEIDMMEIGMEGKGFEPAMVALFGEEGFFPDTTLKAMYFVNENMPDAVSEMLQNIIPALKNRKKRENLIKEIGQNIEKLLREMKAAESPEAMVYLRLLGNELGYLKSSEIASSAQMMFDIMLKMISNDVIKSLFRDPVTNFFAHYIFMDNEFFLPTVTGVPLRVSLSGTFAPGFKGGIQQAPDRNSVSFMPSAGLEFVTQVGSHIPEFVDSGLEMHTNLFHESGIKVEFPKVNAAVKLTIPAPTSPTKLLKVTNTLVAVVGSEVKTIPPLVTDKVDISKCSGALGGMKICTALQYTKAFSHETAPYFPFTGDSKFSVELHPTGDVTGYSVTIAYEQLKEGEEGRQKVDSLKFLLRAEGAYPTEATTVMTFNRKKKVFGVDFQIPDLKVEEGIRFRYVEEKKGKETRIVTFEFLHKNLPELTLIGRTSLKDMKEGMLKVQLLVPSLTVDASVKTKAKIEEGLELELESDIKVMGATSKQKIELTYDGREIEAEVKSEMNTQISSLPNGKMIEKYGNEILDMKVGKTDMKVRHIFRKFVEAANNYMEKYGAEMLPYIQNFRLPNISEVSLPEKLYLNTEAKATYTFNDERIKISVPVLFGGKSRDELKFPPALSTPRVSLPQFGLEIASRKISIPDFVVPEDLILSIPVFGKAEFSTKMESNLYDIEASMAVGKDVVEPPSYSAKFDVKGTSPIEILTVAVEGSGMVSSSDSIKAKLRSALAHKFIQASFNFEEDILIEEKISYNSVSKIEASSPLGLSINFMQTAMAGVNTEKITGEHMYEGAFKAGPIYGKVTSGQSFAVFPIEPKATFSSSVQIDSTVFKGKNTVAAKLAKGDVYVLFHTSALEDVFRQDAKLQFQNSMLSVTCETAATAIGLQIRNLVEAAVKEGKVTVSVNTNCDHFENKGSSMLTASFDKNGLVINSDANVKLFENEAIHKATLKMNKDGLITSGTLTLQSPLSLENVFSGEVKATGAVLSISNKAAMHDIKFDNVNNLDITPSSFHFTSQAEAVAKEYASYKHKYDFDLKPYIASAVINNNLELLGANFINEAVLNTELYKMDLTGSLKTTYAEEEVKLTYQVNYADLSANAKCSTTGKLFGTHMNHNTELEIVGLAATFNNEARFNSHPMRFDHTIRCSVVPFDFNLDAIFNADGDVDLYGKHSAQLFGKFYLRTQPLAFAASHESRASMTHQLDNGVSLLTTYDNKMDTNLSPQEQKSSFKIRSKMNEHAFNEDIDVYNTADRIGVEVSSTILTNIINTASDENQEFTLSGFLKYDKNSDSHIISFPLAETLPKILEDIKGLVVHVAETLQNFMNDKEVRAKLEALPQQISAWIEQMNIEGKITQLKDFIINLTQNFAISKEDVEASLRNLNFNVKKLLADLTFYIERFTVMIKDILSSVTFPEPLIQKIDELWKKYEIKKVVLHVIDSVKEMVREIDLEELKDSSIAFLQDIELKYEIKAKVQAILNSIRTMFESFDVAKFAANLQKQISTNLSYHIQELGKVLQEFSGFIFYTIHENVEYYDIIGKINAFNDKVKELIVKFQVDKQLQTILEKAIDFLQQLKIKETILAIIKMIEDADIPSKFSKTFQHSINYLKESEVKNMIDQLNALIENIVENLKALEYKELVNLTNEKIASYNAFVNEQIRTLEIPQKLEATREFINAVLSSIKSFMEHLREIKVADITKSANDLLQTTVWEILKKLAEDLKKEIRILEVNSEISFFLDCLSRFYTDIVSNLSNAFTHLFQLLNEWLPDQPIITEIQQIVEGLLNELKKAEINVPSFTIPLTDLDVPSTKFSVDILKNYNLPSQLEIPEFTFIGLYTFKATTISCDDIKQKIMEFIDFIVNFDMQMLPEDSFFGDLRMNYFPTLPDFTLPEFPFSEITFPSIPEKLVKSLEIPEIKLPAVPKEIMLPCFGKLYAGINLNTPVYILKTTAEFKNATESKVTPVFTGLFSSEGTSQFSDILTYKFDSTTRISIPKRKRVVIGQTIKLKNVAFGFDHQGSVTFYSKSVQAQAKTTTEVSLLPIRGKFQNTAFIAIERGMTATSDTEYSHNVQLPLVRSEFSATQKTVLRQDGNTVSLTSETTGKGQLNDQDGTHNSKVDFSLSPTISSFSFSGDTNFNVFQAKQLLTSEFRPLHDFKFNVSNDIRARDMGIDYSTLEASGLASLREMKIELEAKHNTKSYGVDRVFISNGVIFRICPVEFFFNFQNKGNAGVNIVHPYTAKVDLQNDYLIDLNPDGQKLNAVFLARFNPYKISSSFRVENNRKEAGVFAEMKGEANLDFLTKPISIPELDLPFIDFHSPATNDLNVYELTGLQSFLTTTDQAIDAEAKIVYQKSNAAPLPDILGLIPIPSLGNLITELSFKSAIINLNTNAGLFGEEDLVFRLSATTASVFEALTGKLEGTSSLTTKRGIKLANSLSLKNPHLNGNHDSTISVSTDTLETAVSVGTSAKIALPVLNFEVSHTLVANTQSKADTRSTLKIKGDFDIPLFKAIGKLTADHSLKIEETPEFVSVDSVIKSSVDGKVWENYILLGALDNDAHLYVNERKIRISSKLIADTKLNQDTAKIINMDVNKNLALEASMDKIYAVLEYTGHNEANLFGIKTTGEHSVRSNIDFTLSSGLKANFEIDMRQPSDLSELTYFEKLSADVTSSSQKISFESKLDSLFYTSNVETGLEGNFPAFTAAFKSSTSTPIVLLDYDVDGNHATGNYCMCHLSTLCCCFQFEISFYSFSCSGNKLNVDVSSRLFTKVSLRYENCAIRATVSTPSGSLIGLQLSNQDPYLINARVYAFYPSAMETDVDILVIKSSEDPDNTNLQIVYNQEASKVILTELKKSLLSIISALKAFADEYHITKTLEILQDTVMQSIRDSYNALSNYDVNMSQMSNYFRNTVVWYQKTIQAFLNAVVRVLSELRFKLPGTSDMITLPELLKLVTETILEVLHRDIPFYYNYFVEEISQVLIQIPAGDDQMIDQVKTTVMQLSEGAVDFVKNLESLDTMLARIGETLEAFVQKTQEFVDSIKSDYFDKVFSTLNRLNRELVTIMKTVADQIPAFSQEELSKVLEQVLEKIIQIASKKYRHLNSI</sequence>
<dbReference type="GO" id="GO:0050750">
    <property type="term" value="F:low-density lipoprotein particle receptor binding"/>
    <property type="evidence" value="ECO:0007669"/>
    <property type="project" value="TreeGrafter"/>
</dbReference>
<keyword evidence="5" id="KW-0445">Lipid transport</keyword>
<dbReference type="Gene3D" id="2.20.80.10">
    <property type="entry name" value="Lipovitellin-phosvitin complex, chain A, domain 4"/>
    <property type="match status" value="1"/>
</dbReference>
<dbReference type="InterPro" id="IPR052418">
    <property type="entry name" value="Apolipoprotein_B"/>
</dbReference>
<dbReference type="InterPro" id="IPR015819">
    <property type="entry name" value="Lipid_transp_b-sht_shell"/>
</dbReference>
<dbReference type="Gene3D" id="2.30.230.10">
    <property type="entry name" value="Lipovitellin, beta-sheet shell regions, chain A"/>
    <property type="match status" value="1"/>
</dbReference>
<dbReference type="GO" id="GO:0034361">
    <property type="term" value="C:very-low-density lipoprotein particle"/>
    <property type="evidence" value="ECO:0007669"/>
    <property type="project" value="TreeGrafter"/>
</dbReference>
<keyword evidence="10" id="KW-1185">Reference proteome</keyword>
<evidence type="ECO:0000256" key="1">
    <source>
        <dbReference type="ARBA" id="ARBA00004613"/>
    </source>
</evidence>
<evidence type="ECO:0000256" key="6">
    <source>
        <dbReference type="ARBA" id="ARBA00023180"/>
    </source>
</evidence>
<dbReference type="GO" id="GO:0042953">
    <property type="term" value="P:lipoprotein transport"/>
    <property type="evidence" value="ECO:0007669"/>
    <property type="project" value="TreeGrafter"/>
</dbReference>
<evidence type="ECO:0000256" key="4">
    <source>
        <dbReference type="ARBA" id="ARBA00022729"/>
    </source>
</evidence>
<dbReference type="InterPro" id="IPR001747">
    <property type="entry name" value="Vitellogenin_N"/>
</dbReference>
<dbReference type="PANTHER" id="PTHR13769:SF5">
    <property type="entry name" value="APOLIPOPROTEIN B-100-RELATED"/>
    <property type="match status" value="1"/>
</dbReference>
<dbReference type="InterPro" id="IPR009454">
    <property type="entry name" value="Lipid_transpt_open_b-sht"/>
</dbReference>
<evidence type="ECO:0000259" key="8">
    <source>
        <dbReference type="PROSITE" id="PS51211"/>
    </source>
</evidence>
<dbReference type="Gene3D" id="1.25.10.20">
    <property type="entry name" value="Vitellinogen, superhelical"/>
    <property type="match status" value="1"/>
</dbReference>
<dbReference type="PANTHER" id="PTHR13769">
    <property type="entry name" value="APOLIPOPROTEIN B"/>
    <property type="match status" value="1"/>
</dbReference>
<reference evidence="9" key="2">
    <citation type="submission" date="2025-09" db="UniProtKB">
        <authorList>
            <consortium name="Ensembl"/>
        </authorList>
    </citation>
    <scope>IDENTIFICATION</scope>
</reference>
<dbReference type="Pfam" id="PF01347">
    <property type="entry name" value="Vitellogenin_N"/>
    <property type="match status" value="1"/>
</dbReference>
<evidence type="ECO:0000256" key="3">
    <source>
        <dbReference type="ARBA" id="ARBA00022525"/>
    </source>
</evidence>
<keyword evidence="3" id="KW-0964">Secreted</keyword>
<keyword evidence="2" id="KW-0813">Transport</keyword>
<evidence type="ECO:0000256" key="2">
    <source>
        <dbReference type="ARBA" id="ARBA00022448"/>
    </source>
</evidence>
<reference evidence="9" key="1">
    <citation type="submission" date="2025-08" db="UniProtKB">
        <authorList>
            <consortium name="Ensembl"/>
        </authorList>
    </citation>
    <scope>IDENTIFICATION</scope>
</reference>
<dbReference type="InterPro" id="IPR015255">
    <property type="entry name" value="Vitellinogen_open_b-sht"/>
</dbReference>
<dbReference type="InterPro" id="IPR015816">
    <property type="entry name" value="Vitellinogen_b-sht_N"/>
</dbReference>
<dbReference type="SUPFAM" id="SSF56968">
    <property type="entry name" value="Lipovitellin-phosvitin complex, beta-sheet shell regions"/>
    <property type="match status" value="2"/>
</dbReference>
<dbReference type="InterPro" id="IPR011030">
    <property type="entry name" value="Lipovitellin_superhlx_dom"/>
</dbReference>
<dbReference type="Proteomes" id="UP000694383">
    <property type="component" value="Unplaced"/>
</dbReference>
<evidence type="ECO:0000256" key="7">
    <source>
        <dbReference type="PROSITE-ProRule" id="PRU00557"/>
    </source>
</evidence>
<dbReference type="PROSITE" id="PS51211">
    <property type="entry name" value="VITELLOGENIN"/>
    <property type="match status" value="1"/>
</dbReference>
<organism evidence="9 10">
    <name type="scientific">Oryzias sinensis</name>
    <name type="common">Chinese medaka</name>
    <dbReference type="NCBI Taxonomy" id="183150"/>
    <lineage>
        <taxon>Eukaryota</taxon>
        <taxon>Metazoa</taxon>
        <taxon>Chordata</taxon>
        <taxon>Craniata</taxon>
        <taxon>Vertebrata</taxon>
        <taxon>Euteleostomi</taxon>
        <taxon>Actinopterygii</taxon>
        <taxon>Neopterygii</taxon>
        <taxon>Teleostei</taxon>
        <taxon>Neoteleostei</taxon>
        <taxon>Acanthomorphata</taxon>
        <taxon>Ovalentaria</taxon>
        <taxon>Atherinomorphae</taxon>
        <taxon>Beloniformes</taxon>
        <taxon>Adrianichthyidae</taxon>
        <taxon>Oryziinae</taxon>
        <taxon>Oryzias</taxon>
    </lineage>
</organism>
<comment type="caution">
    <text evidence="7">Lacks conserved residue(s) required for the propagation of feature annotation.</text>
</comment>
<keyword evidence="4" id="KW-0732">Signal</keyword>
<name>A0A8C8DT00_9TELE</name>
<dbReference type="SMART" id="SM00638">
    <property type="entry name" value="LPD_N"/>
    <property type="match status" value="1"/>
</dbReference>
<accession>A0A8C8DT00</accession>
<dbReference type="SUPFAM" id="SSF48431">
    <property type="entry name" value="Lipovitellin-phosvitin complex, superhelical domain"/>
    <property type="match status" value="1"/>
</dbReference>
<evidence type="ECO:0000313" key="10">
    <source>
        <dbReference type="Proteomes" id="UP000694383"/>
    </source>
</evidence>
<protein>
    <submittedName>
        <fullName evidence="9">Apolipoprotein Bb, tandem duplicate 2</fullName>
    </submittedName>
</protein>
<dbReference type="SMART" id="SM01169">
    <property type="entry name" value="DUF1943"/>
    <property type="match status" value="1"/>
</dbReference>
<feature type="domain" description="Vitellogenin" evidence="8">
    <location>
        <begin position="39"/>
        <end position="676"/>
    </location>
</feature>
<dbReference type="Pfam" id="PF09172">
    <property type="entry name" value="Vit_open_b-sht"/>
    <property type="match status" value="1"/>
</dbReference>
<keyword evidence="6" id="KW-0325">Glycoprotein</keyword>
<evidence type="ECO:0000256" key="5">
    <source>
        <dbReference type="ARBA" id="ARBA00023055"/>
    </source>
</evidence>
<dbReference type="GO" id="GO:0030301">
    <property type="term" value="P:cholesterol transport"/>
    <property type="evidence" value="ECO:0007669"/>
    <property type="project" value="TreeGrafter"/>
</dbReference>
<dbReference type="FunFam" id="2.30.230.10:FF:000003">
    <property type="entry name" value="Apolipoprotein B"/>
    <property type="match status" value="1"/>
</dbReference>
<dbReference type="GO" id="GO:0120020">
    <property type="term" value="F:cholesterol transfer activity"/>
    <property type="evidence" value="ECO:0007669"/>
    <property type="project" value="TreeGrafter"/>
</dbReference>
<dbReference type="Ensembl" id="ENSOSIT00000029662.1">
    <property type="protein sequence ID" value="ENSOSIP00000028135.1"/>
    <property type="gene ID" value="ENSOSIG00000014681.1"/>
</dbReference>
<evidence type="ECO:0000313" key="9">
    <source>
        <dbReference type="Ensembl" id="ENSOSIP00000028135.1"/>
    </source>
</evidence>
<dbReference type="GO" id="GO:0034362">
    <property type="term" value="C:low-density lipoprotein particle"/>
    <property type="evidence" value="ECO:0007669"/>
    <property type="project" value="TreeGrafter"/>
</dbReference>